<evidence type="ECO:0000313" key="4">
    <source>
        <dbReference type="Proteomes" id="UP000642809"/>
    </source>
</evidence>
<dbReference type="CDD" id="cd00293">
    <property type="entry name" value="USP-like"/>
    <property type="match status" value="1"/>
</dbReference>
<evidence type="ECO:0000256" key="1">
    <source>
        <dbReference type="ARBA" id="ARBA00008791"/>
    </source>
</evidence>
<dbReference type="SUPFAM" id="SSF52402">
    <property type="entry name" value="Adenine nucleotide alpha hydrolases-like"/>
    <property type="match status" value="2"/>
</dbReference>
<dbReference type="Proteomes" id="UP000642809">
    <property type="component" value="Unassembled WGS sequence"/>
</dbReference>
<evidence type="ECO:0000313" key="3">
    <source>
        <dbReference type="EMBL" id="GHB48538.1"/>
    </source>
</evidence>
<reference evidence="3" key="2">
    <citation type="submission" date="2020-09" db="EMBL/GenBank/DDBJ databases">
        <authorList>
            <person name="Sun Q."/>
            <person name="Kim S."/>
        </authorList>
    </citation>
    <scope>NUCLEOTIDE SEQUENCE</scope>
    <source>
        <strain evidence="3">KCTC 23224</strain>
    </source>
</reference>
<dbReference type="PANTHER" id="PTHR46268:SF6">
    <property type="entry name" value="UNIVERSAL STRESS PROTEIN UP12"/>
    <property type="match status" value="1"/>
</dbReference>
<accession>A0A8J3CZW3</accession>
<comment type="similarity">
    <text evidence="1">Belongs to the universal stress protein A family.</text>
</comment>
<dbReference type="Pfam" id="PF00582">
    <property type="entry name" value="Usp"/>
    <property type="match status" value="1"/>
</dbReference>
<sequence>MESVFKIICPTDFSECSLNAIEYAAKLGEKYQAELILFHVPDKEDYQKLAAQEISNGQSYEFVEKKLENLVQTVSEESIPNGLKSCKSVIQEGKVVTSILELAAQEKADLIVIGTEGINDFKKNYVGTRTAKIVDKSDVDVLVIPKRVFFKPPRKLVYATDYLEEDKIAIQKIAGLAKFFDSEIDLVHVSTKAKAIDKSLHQTMVQELKPFIKYEKINFVLKAYRDDAGLGLENYLITAKGDMLVTLSKKKSWFEQIFDKNISRKMSYFINKPLLVVKKV</sequence>
<dbReference type="RefSeq" id="WP_189584946.1">
    <property type="nucleotide sequence ID" value="NZ_BMYF01000022.1"/>
</dbReference>
<dbReference type="EMBL" id="BMYF01000022">
    <property type="protein sequence ID" value="GHB48538.1"/>
    <property type="molecule type" value="Genomic_DNA"/>
</dbReference>
<dbReference type="Gene3D" id="3.40.50.12370">
    <property type="match status" value="1"/>
</dbReference>
<comment type="caution">
    <text evidence="3">The sequence shown here is derived from an EMBL/GenBank/DDBJ whole genome shotgun (WGS) entry which is preliminary data.</text>
</comment>
<dbReference type="AlphaFoldDB" id="A0A8J3CZW3"/>
<gene>
    <name evidence="3" type="ORF">GCM10008106_31700</name>
</gene>
<reference evidence="3" key="1">
    <citation type="journal article" date="2014" name="Int. J. Syst. Evol. Microbiol.">
        <title>Complete genome sequence of Corynebacterium casei LMG S-19264T (=DSM 44701T), isolated from a smear-ripened cheese.</title>
        <authorList>
            <consortium name="US DOE Joint Genome Institute (JGI-PGF)"/>
            <person name="Walter F."/>
            <person name="Albersmeier A."/>
            <person name="Kalinowski J."/>
            <person name="Ruckert C."/>
        </authorList>
    </citation>
    <scope>NUCLEOTIDE SEQUENCE</scope>
    <source>
        <strain evidence="3">KCTC 23224</strain>
    </source>
</reference>
<organism evidence="3 4">
    <name type="scientific">Mongoliitalea lutea</name>
    <dbReference type="NCBI Taxonomy" id="849756"/>
    <lineage>
        <taxon>Bacteria</taxon>
        <taxon>Pseudomonadati</taxon>
        <taxon>Bacteroidota</taxon>
        <taxon>Cytophagia</taxon>
        <taxon>Cytophagales</taxon>
        <taxon>Cyclobacteriaceae</taxon>
        <taxon>Mongoliitalea</taxon>
    </lineage>
</organism>
<dbReference type="PANTHER" id="PTHR46268">
    <property type="entry name" value="STRESS RESPONSE PROTEIN NHAX"/>
    <property type="match status" value="1"/>
</dbReference>
<feature type="domain" description="UspA" evidence="2">
    <location>
        <begin position="6"/>
        <end position="145"/>
    </location>
</feature>
<protein>
    <submittedName>
        <fullName evidence="3">Universal stress protein</fullName>
    </submittedName>
</protein>
<dbReference type="InterPro" id="IPR006015">
    <property type="entry name" value="Universal_stress_UspA"/>
</dbReference>
<dbReference type="InterPro" id="IPR006016">
    <property type="entry name" value="UspA"/>
</dbReference>
<keyword evidence="4" id="KW-1185">Reference proteome</keyword>
<evidence type="ECO:0000259" key="2">
    <source>
        <dbReference type="Pfam" id="PF00582"/>
    </source>
</evidence>
<dbReference type="PRINTS" id="PR01438">
    <property type="entry name" value="UNVRSLSTRESS"/>
</dbReference>
<name>A0A8J3CZW3_9BACT</name>
<proteinExistence type="inferred from homology"/>